<dbReference type="SUPFAM" id="SSF55666">
    <property type="entry name" value="Ribonuclease PH domain 2-like"/>
    <property type="match status" value="1"/>
</dbReference>
<protein>
    <submittedName>
        <fullName evidence="1">Uncharacterized protein</fullName>
    </submittedName>
</protein>
<dbReference type="Gene3D" id="3.30.230.70">
    <property type="entry name" value="GHMP Kinase, N-terminal domain"/>
    <property type="match status" value="1"/>
</dbReference>
<name>A0AAW0FDH0_9APHY</name>
<keyword evidence="2" id="KW-1185">Reference proteome</keyword>
<reference evidence="1 2" key="1">
    <citation type="submission" date="2022-09" db="EMBL/GenBank/DDBJ databases">
        <authorList>
            <person name="Palmer J.M."/>
        </authorList>
    </citation>
    <scope>NUCLEOTIDE SEQUENCE [LARGE SCALE GENOMIC DNA]</scope>
    <source>
        <strain evidence="1 2">DSM 7382</strain>
    </source>
</reference>
<dbReference type="Proteomes" id="UP001385951">
    <property type="component" value="Unassembled WGS sequence"/>
</dbReference>
<comment type="caution">
    <text evidence="1">The sequence shown here is derived from an EMBL/GenBank/DDBJ whole genome shotgun (WGS) entry which is preliminary data.</text>
</comment>
<evidence type="ECO:0000313" key="2">
    <source>
        <dbReference type="Proteomes" id="UP001385951"/>
    </source>
</evidence>
<dbReference type="InterPro" id="IPR036345">
    <property type="entry name" value="ExoRNase_PH_dom2_sf"/>
</dbReference>
<accession>A0AAW0FDH0</accession>
<organism evidence="1 2">
    <name type="scientific">Cerrena zonata</name>
    <dbReference type="NCBI Taxonomy" id="2478898"/>
    <lineage>
        <taxon>Eukaryota</taxon>
        <taxon>Fungi</taxon>
        <taxon>Dikarya</taxon>
        <taxon>Basidiomycota</taxon>
        <taxon>Agaricomycotina</taxon>
        <taxon>Agaricomycetes</taxon>
        <taxon>Polyporales</taxon>
        <taxon>Cerrenaceae</taxon>
        <taxon>Cerrena</taxon>
    </lineage>
</organism>
<gene>
    <name evidence="1" type="ORF">QCA50_019632</name>
</gene>
<dbReference type="AlphaFoldDB" id="A0AAW0FDH0"/>
<evidence type="ECO:0000313" key="1">
    <source>
        <dbReference type="EMBL" id="KAK7677414.1"/>
    </source>
</evidence>
<dbReference type="InterPro" id="IPR027408">
    <property type="entry name" value="PNPase/RNase_PH_dom_sf"/>
</dbReference>
<proteinExistence type="predicted"/>
<dbReference type="EMBL" id="JASBNA010000089">
    <property type="protein sequence ID" value="KAK7677414.1"/>
    <property type="molecule type" value="Genomic_DNA"/>
</dbReference>
<sequence>MIPISEIDDAEIEEQPTFSDDWENAQLLLTLFKTDKFQPPLFITLGVIGDNLLFDPSLEEEQVLENGLIIGWYDNKVITPISNINLAVNSNNSNFKGLKPQSIVKAISMVNKYCGAIVHALDTLVEQDDDDGEIF</sequence>